<dbReference type="GO" id="GO:0005886">
    <property type="term" value="C:plasma membrane"/>
    <property type="evidence" value="ECO:0007669"/>
    <property type="project" value="UniProtKB-SubCell"/>
</dbReference>
<evidence type="ECO:0000256" key="3">
    <source>
        <dbReference type="ARBA" id="ARBA00022475"/>
    </source>
</evidence>
<dbReference type="PANTHER" id="PTHR23513:SF6">
    <property type="entry name" value="MAJOR FACILITATOR SUPERFAMILY ASSOCIATED DOMAIN-CONTAINING PROTEIN"/>
    <property type="match status" value="1"/>
</dbReference>
<feature type="transmembrane region" description="Helical" evidence="7">
    <location>
        <begin position="283"/>
        <end position="301"/>
    </location>
</feature>
<keyword evidence="3" id="KW-1003">Cell membrane</keyword>
<dbReference type="PANTHER" id="PTHR23513">
    <property type="entry name" value="INTEGRAL MEMBRANE EFFLUX PROTEIN-RELATED"/>
    <property type="match status" value="1"/>
</dbReference>
<dbReference type="AlphaFoldDB" id="U5W7J3"/>
<feature type="transmembrane region" description="Helical" evidence="7">
    <location>
        <begin position="307"/>
        <end position="329"/>
    </location>
</feature>
<gene>
    <name evidence="9" type="ORF">AFR_33620</name>
</gene>
<dbReference type="SUPFAM" id="SSF103473">
    <property type="entry name" value="MFS general substrate transporter"/>
    <property type="match status" value="1"/>
</dbReference>
<feature type="transmembrane region" description="Helical" evidence="7">
    <location>
        <begin position="102"/>
        <end position="123"/>
    </location>
</feature>
<dbReference type="GO" id="GO:0022857">
    <property type="term" value="F:transmembrane transporter activity"/>
    <property type="evidence" value="ECO:0007669"/>
    <property type="project" value="InterPro"/>
</dbReference>
<dbReference type="Gene3D" id="1.20.1250.20">
    <property type="entry name" value="MFS general substrate transporter like domains"/>
    <property type="match status" value="1"/>
</dbReference>
<evidence type="ECO:0000256" key="2">
    <source>
        <dbReference type="ARBA" id="ARBA00022448"/>
    </source>
</evidence>
<dbReference type="InterPro" id="IPR036259">
    <property type="entry name" value="MFS_trans_sf"/>
</dbReference>
<feature type="transmembrane region" description="Helical" evidence="7">
    <location>
        <begin position="220"/>
        <end position="243"/>
    </location>
</feature>
<feature type="transmembrane region" description="Helical" evidence="7">
    <location>
        <begin position="40"/>
        <end position="61"/>
    </location>
</feature>
<evidence type="ECO:0000313" key="9">
    <source>
        <dbReference type="EMBL" id="AGZ44982.1"/>
    </source>
</evidence>
<dbReference type="Proteomes" id="UP000017746">
    <property type="component" value="Chromosome"/>
</dbReference>
<evidence type="ECO:0000256" key="7">
    <source>
        <dbReference type="SAM" id="Phobius"/>
    </source>
</evidence>
<accession>U5W7J3</accession>
<dbReference type="PATRIC" id="fig|1246995.3.peg.6804"/>
<feature type="transmembrane region" description="Helical" evidence="7">
    <location>
        <begin position="376"/>
        <end position="395"/>
    </location>
</feature>
<protein>
    <recommendedName>
        <fullName evidence="8">Major facilitator superfamily (MFS) profile domain-containing protein</fullName>
    </recommendedName>
</protein>
<dbReference type="eggNOG" id="COG2814">
    <property type="taxonomic scope" value="Bacteria"/>
</dbReference>
<reference evidence="9 10" key="1">
    <citation type="journal article" date="2014" name="J. Biotechnol.">
        <title>Complete genome sequence of the actinobacterium Actinoplanes friuliensis HAG 010964, producer of the lipopeptide antibiotic friulimycin.</title>
        <authorList>
            <person name="Ruckert C."/>
            <person name="Szczepanowski R."/>
            <person name="Albersmeier A."/>
            <person name="Goesmann A."/>
            <person name="Fischer N."/>
            <person name="Steinkamper A."/>
            <person name="Puhler A."/>
            <person name="Biener R."/>
            <person name="Schwartz D."/>
            <person name="Kalinowski J."/>
        </authorList>
    </citation>
    <scope>NUCLEOTIDE SEQUENCE [LARGE SCALE GENOMIC DNA]</scope>
    <source>
        <strain evidence="9 10">DSM 7358</strain>
    </source>
</reference>
<organism evidence="9 10">
    <name type="scientific">Actinoplanes friuliensis DSM 7358</name>
    <dbReference type="NCBI Taxonomy" id="1246995"/>
    <lineage>
        <taxon>Bacteria</taxon>
        <taxon>Bacillati</taxon>
        <taxon>Actinomycetota</taxon>
        <taxon>Actinomycetes</taxon>
        <taxon>Micromonosporales</taxon>
        <taxon>Micromonosporaceae</taxon>
        <taxon>Actinoplanes</taxon>
    </lineage>
</organism>
<dbReference type="HOGENOM" id="CLU_034180_13_2_11"/>
<feature type="domain" description="Major facilitator superfamily (MFS) profile" evidence="8">
    <location>
        <begin position="167"/>
        <end position="410"/>
    </location>
</feature>
<evidence type="ECO:0000256" key="5">
    <source>
        <dbReference type="ARBA" id="ARBA00022989"/>
    </source>
</evidence>
<dbReference type="CDD" id="cd06173">
    <property type="entry name" value="MFS_MefA_like"/>
    <property type="match status" value="1"/>
</dbReference>
<feature type="transmembrane region" description="Helical" evidence="7">
    <location>
        <begin position="73"/>
        <end position="95"/>
    </location>
</feature>
<comment type="subcellular location">
    <subcellularLocation>
        <location evidence="1">Cell membrane</location>
        <topology evidence="1">Multi-pass membrane protein</topology>
    </subcellularLocation>
</comment>
<evidence type="ECO:0000259" key="8">
    <source>
        <dbReference type="PROSITE" id="PS50850"/>
    </source>
</evidence>
<keyword evidence="6 7" id="KW-0472">Membrane</keyword>
<feature type="transmembrane region" description="Helical" evidence="7">
    <location>
        <begin position="157"/>
        <end position="183"/>
    </location>
</feature>
<dbReference type="KEGG" id="afs:AFR_33620"/>
<dbReference type="PROSITE" id="PS50850">
    <property type="entry name" value="MFS"/>
    <property type="match status" value="1"/>
</dbReference>
<keyword evidence="5 7" id="KW-1133">Transmembrane helix</keyword>
<sequence length="410" mass="42178">MLRDTDFRKLWAGMTVSKLGTSVASVTTPLIAVQVLDADAFSVSLLTAAAWLPWLLIGLPAGAWIDRVTRKPVMILSDLAAAALVISVPVAAGLGHLTMAHLLAVALLLGVATVFFTVAWTAYLPAMFDKDDLVGANSALQSTESASQVAGPAVGGLLITAVSAVAGLVVDAFTFLISAFSLWRIRRPERRPAATERQSLRSDIAQGARWLINDRFLRNLTLYGASSNLWLTGINALTVVFLVREVGVSTTGVGLLMAAIALGGVAAATVTPRLVSGLGGARSLVACKVFGGVASLLVPLTQPGPGLTMFVLGMLGIAAGAIAGNVVSASFRQAYVPPGLLGRVLTSMQFVNFGAIPIGAVLGGAAAGLAGTRGAMWIMAIGYALSGLILVLGPFRGRRDLPVSEVVLAG</sequence>
<dbReference type="InterPro" id="IPR010290">
    <property type="entry name" value="TM_effector"/>
</dbReference>
<keyword evidence="4 7" id="KW-0812">Transmembrane</keyword>
<evidence type="ECO:0000313" key="10">
    <source>
        <dbReference type="Proteomes" id="UP000017746"/>
    </source>
</evidence>
<feature type="transmembrane region" description="Helical" evidence="7">
    <location>
        <begin position="350"/>
        <end position="370"/>
    </location>
</feature>
<proteinExistence type="predicted"/>
<dbReference type="Pfam" id="PF05977">
    <property type="entry name" value="MFS_3"/>
    <property type="match status" value="1"/>
</dbReference>
<keyword evidence="10" id="KW-1185">Reference proteome</keyword>
<feature type="transmembrane region" description="Helical" evidence="7">
    <location>
        <begin position="249"/>
        <end position="271"/>
    </location>
</feature>
<evidence type="ECO:0000256" key="1">
    <source>
        <dbReference type="ARBA" id="ARBA00004651"/>
    </source>
</evidence>
<dbReference type="EMBL" id="CP006272">
    <property type="protein sequence ID" value="AGZ44982.1"/>
    <property type="molecule type" value="Genomic_DNA"/>
</dbReference>
<dbReference type="InterPro" id="IPR020846">
    <property type="entry name" value="MFS_dom"/>
</dbReference>
<name>U5W7J3_9ACTN</name>
<evidence type="ECO:0000256" key="6">
    <source>
        <dbReference type="ARBA" id="ARBA00023136"/>
    </source>
</evidence>
<evidence type="ECO:0000256" key="4">
    <source>
        <dbReference type="ARBA" id="ARBA00022692"/>
    </source>
</evidence>
<dbReference type="STRING" id="1246995.AFR_33620"/>
<keyword evidence="2" id="KW-0813">Transport</keyword>